<feature type="domain" description="Reverse transcriptase zinc-binding" evidence="1">
    <location>
        <begin position="161"/>
        <end position="239"/>
    </location>
</feature>
<dbReference type="Proteomes" id="UP001234581">
    <property type="component" value="Unassembled WGS sequence"/>
</dbReference>
<dbReference type="RefSeq" id="XP_058336130.1">
    <property type="nucleotide sequence ID" value="XM_058493104.1"/>
</dbReference>
<gene>
    <name evidence="2" type="ORF">O0I10_013326</name>
</gene>
<name>A0AAD7XR01_9FUNG</name>
<evidence type="ECO:0000313" key="3">
    <source>
        <dbReference type="Proteomes" id="UP001234581"/>
    </source>
</evidence>
<organism evidence="2 3">
    <name type="scientific">Lichtheimia ornata</name>
    <dbReference type="NCBI Taxonomy" id="688661"/>
    <lineage>
        <taxon>Eukaryota</taxon>
        <taxon>Fungi</taxon>
        <taxon>Fungi incertae sedis</taxon>
        <taxon>Mucoromycota</taxon>
        <taxon>Mucoromycotina</taxon>
        <taxon>Mucoromycetes</taxon>
        <taxon>Mucorales</taxon>
        <taxon>Lichtheimiaceae</taxon>
        <taxon>Lichtheimia</taxon>
    </lineage>
</organism>
<protein>
    <recommendedName>
        <fullName evidence="1">Reverse transcriptase zinc-binding domain-containing protein</fullName>
    </recommendedName>
</protein>
<dbReference type="Pfam" id="PF13966">
    <property type="entry name" value="zf-RVT"/>
    <property type="match status" value="1"/>
</dbReference>
<evidence type="ECO:0000259" key="1">
    <source>
        <dbReference type="Pfam" id="PF13966"/>
    </source>
</evidence>
<comment type="caution">
    <text evidence="2">The sequence shown here is derived from an EMBL/GenBank/DDBJ whole genome shotgun (WGS) entry which is preliminary data.</text>
</comment>
<dbReference type="InterPro" id="IPR026960">
    <property type="entry name" value="RVT-Znf"/>
</dbReference>
<accession>A0AAD7XR01</accession>
<feature type="non-terminal residue" evidence="2">
    <location>
        <position position="272"/>
    </location>
</feature>
<evidence type="ECO:0000313" key="2">
    <source>
        <dbReference type="EMBL" id="KAJ8651215.1"/>
    </source>
</evidence>
<dbReference type="GeneID" id="83220560"/>
<keyword evidence="3" id="KW-1185">Reference proteome</keyword>
<reference evidence="2 3" key="1">
    <citation type="submission" date="2023-03" db="EMBL/GenBank/DDBJ databases">
        <title>Genome sequence of Lichtheimia ornata CBS 291.66.</title>
        <authorList>
            <person name="Mohabir J.T."/>
            <person name="Shea T.P."/>
            <person name="Kurbessoian T."/>
            <person name="Berby B."/>
            <person name="Fontaine J."/>
            <person name="Livny J."/>
            <person name="Gnirke A."/>
            <person name="Stajich J.E."/>
            <person name="Cuomo C.A."/>
        </authorList>
    </citation>
    <scope>NUCLEOTIDE SEQUENCE [LARGE SCALE GENOMIC DNA]</scope>
    <source>
        <strain evidence="2">CBS 291.66</strain>
    </source>
</reference>
<dbReference type="AlphaFoldDB" id="A0AAD7XR01"/>
<sequence>MLFQAADKLQLNIKWNQVSLHTVFEFPLLKVCTYDGPNDEPPKVSWRNLLVRDVYVLDPQLRRCRARTLSERRSISNRNRVVTFLKDIDTHGAWSLKVCFRRLLLFPYSSTPSPYFDHAFHRLLARTTHTGLDLVTFTRKQFRYSLLIPFHQLPSSYPRASKSEWRRFWSAPFPHRIITVLWRLHHLRIPCRARLHHLAPTIAPSPLCHICQSANIPGLQPIEDDKHFFFSCPFIQPFWRRLFDHYIPATGPISWDHIKALNPSHPSAVMPP</sequence>
<dbReference type="EMBL" id="JARTCD010000471">
    <property type="protein sequence ID" value="KAJ8651215.1"/>
    <property type="molecule type" value="Genomic_DNA"/>
</dbReference>
<proteinExistence type="predicted"/>